<evidence type="ECO:0000259" key="3">
    <source>
        <dbReference type="Pfam" id="PF09084"/>
    </source>
</evidence>
<dbReference type="SUPFAM" id="SSF53850">
    <property type="entry name" value="Periplasmic binding protein-like II"/>
    <property type="match status" value="1"/>
</dbReference>
<organism evidence="4 5">
    <name type="scientific">Cellulomonas xylanilytica</name>
    <dbReference type="NCBI Taxonomy" id="233583"/>
    <lineage>
        <taxon>Bacteria</taxon>
        <taxon>Bacillati</taxon>
        <taxon>Actinomycetota</taxon>
        <taxon>Actinomycetes</taxon>
        <taxon>Micrococcales</taxon>
        <taxon>Cellulomonadaceae</taxon>
        <taxon>Cellulomonas</taxon>
    </lineage>
</organism>
<evidence type="ECO:0000313" key="5">
    <source>
        <dbReference type="Proteomes" id="UP000321118"/>
    </source>
</evidence>
<feature type="compositionally biased region" description="Polar residues" evidence="1">
    <location>
        <begin position="334"/>
        <end position="343"/>
    </location>
</feature>
<dbReference type="Pfam" id="PF09084">
    <property type="entry name" value="NMT1"/>
    <property type="match status" value="1"/>
</dbReference>
<dbReference type="InterPro" id="IPR015168">
    <property type="entry name" value="SsuA/THI5"/>
</dbReference>
<keyword evidence="5" id="KW-1185">Reference proteome</keyword>
<dbReference type="EMBL" id="BJUB01000007">
    <property type="protein sequence ID" value="GEK21831.1"/>
    <property type="molecule type" value="Genomic_DNA"/>
</dbReference>
<dbReference type="Proteomes" id="UP000321118">
    <property type="component" value="Unassembled WGS sequence"/>
</dbReference>
<dbReference type="Gene3D" id="3.40.190.10">
    <property type="entry name" value="Periplasmic binding protein-like II"/>
    <property type="match status" value="2"/>
</dbReference>
<gene>
    <name evidence="4" type="ORF">CXY01_23510</name>
</gene>
<dbReference type="AlphaFoldDB" id="A0A510V7A8"/>
<feature type="region of interest" description="Disordered" evidence="1">
    <location>
        <begin position="325"/>
        <end position="356"/>
    </location>
</feature>
<protein>
    <submittedName>
        <fullName evidence="4">ABC transporter substrate-binding protein</fullName>
    </submittedName>
</protein>
<keyword evidence="2" id="KW-0732">Signal</keyword>
<reference evidence="4 5" key="1">
    <citation type="submission" date="2019-07" db="EMBL/GenBank/DDBJ databases">
        <title>Whole genome shotgun sequence of Cellulomonas xylanilytica NBRC 101102.</title>
        <authorList>
            <person name="Hosoyama A."/>
            <person name="Uohara A."/>
            <person name="Ohji S."/>
            <person name="Ichikawa N."/>
        </authorList>
    </citation>
    <scope>NUCLEOTIDE SEQUENCE [LARGE SCALE GENOMIC DNA]</scope>
    <source>
        <strain evidence="4 5">NBRC 101102</strain>
    </source>
</reference>
<sequence length="356" mass="37963">MSLSTPPPNRLASAVALVVTVVALATGCTAAAAPTDPEAPVTLRYQGNAGQVTLPELADDLGYLEDVTLEWVGDTTSGPQDIQSAATGQTDFGGAFNGAIAKLVAAGSPITSVIGYYGSDDVAYNGYYVLEGSPIRSAQDLVGKKVGMNTLGAHHEFVVREWLAKEGLTADEIASVQLVVVPPVSTEQALREGQIDVGTLGGVFRDSALERGGLHELFTDTSLYGEFTYGSYVFRHDFIAKNPAAVADFVQGVARAIRWTQTNPREVVIDRFETIIEGRGREENTELVQYWKSAGVAGPGGVIDPKEISIWVDWLVREGTLKDGQIDPEDLYTNEDNPYSNGTYEPDSGPDGEATS</sequence>
<accession>A0A510V7A8</accession>
<feature type="domain" description="SsuA/THI5-like" evidence="3">
    <location>
        <begin position="58"/>
        <end position="266"/>
    </location>
</feature>
<evidence type="ECO:0000256" key="1">
    <source>
        <dbReference type="SAM" id="MobiDB-lite"/>
    </source>
</evidence>
<evidence type="ECO:0000313" key="4">
    <source>
        <dbReference type="EMBL" id="GEK21831.1"/>
    </source>
</evidence>
<comment type="caution">
    <text evidence="4">The sequence shown here is derived from an EMBL/GenBank/DDBJ whole genome shotgun (WGS) entry which is preliminary data.</text>
</comment>
<feature type="chain" id="PRO_5022017449" evidence="2">
    <location>
        <begin position="33"/>
        <end position="356"/>
    </location>
</feature>
<name>A0A510V7A8_9CELL</name>
<evidence type="ECO:0000256" key="2">
    <source>
        <dbReference type="SAM" id="SignalP"/>
    </source>
</evidence>
<proteinExistence type="predicted"/>
<dbReference type="RefSeq" id="WP_246125270.1">
    <property type="nucleotide sequence ID" value="NZ_BJUB01000007.1"/>
</dbReference>
<feature type="signal peptide" evidence="2">
    <location>
        <begin position="1"/>
        <end position="32"/>
    </location>
</feature>
<dbReference type="PANTHER" id="PTHR30024">
    <property type="entry name" value="ALIPHATIC SULFONATES-BINDING PROTEIN-RELATED"/>
    <property type="match status" value="1"/>
</dbReference>